<dbReference type="Gene3D" id="3.40.50.1820">
    <property type="entry name" value="alpha/beta hydrolase"/>
    <property type="match status" value="1"/>
</dbReference>
<dbReference type="GO" id="GO:0015996">
    <property type="term" value="P:chlorophyll catabolic process"/>
    <property type="evidence" value="ECO:0007669"/>
    <property type="project" value="InterPro"/>
</dbReference>
<evidence type="ECO:0000259" key="2">
    <source>
        <dbReference type="Pfam" id="PF00561"/>
    </source>
</evidence>
<evidence type="ECO:0000256" key="1">
    <source>
        <dbReference type="SAM" id="MobiDB-lite"/>
    </source>
</evidence>
<reference evidence="3 4" key="1">
    <citation type="submission" date="2016-10" db="EMBL/GenBank/DDBJ databases">
        <authorList>
            <person name="Cai Z."/>
        </authorList>
    </citation>
    <scope>NUCLEOTIDE SEQUENCE [LARGE SCALE GENOMIC DNA]</scope>
</reference>
<name>A0A383V9I0_TETOB</name>
<dbReference type="InterPro" id="IPR000073">
    <property type="entry name" value="AB_hydrolase_1"/>
</dbReference>
<dbReference type="InterPro" id="IPR044211">
    <property type="entry name" value="PPH_chloroplastic"/>
</dbReference>
<dbReference type="Pfam" id="PF00561">
    <property type="entry name" value="Abhydrolase_1"/>
    <property type="match status" value="1"/>
</dbReference>
<dbReference type="STRING" id="3088.A0A383V9I0"/>
<gene>
    <name evidence="3" type="ORF">BQ4739_LOCUS2387</name>
</gene>
<keyword evidence="4" id="KW-1185">Reference proteome</keyword>
<dbReference type="SUPFAM" id="SSF53474">
    <property type="entry name" value="alpha/beta-Hydrolases"/>
    <property type="match status" value="1"/>
</dbReference>
<feature type="domain" description="AB hydrolase-1" evidence="2">
    <location>
        <begin position="98"/>
        <end position="354"/>
    </location>
</feature>
<feature type="compositionally biased region" description="Low complexity" evidence="1">
    <location>
        <begin position="45"/>
        <end position="60"/>
    </location>
</feature>
<dbReference type="EMBL" id="FNXT01000178">
    <property type="protein sequence ID" value="SZX61831.1"/>
    <property type="molecule type" value="Genomic_DNA"/>
</dbReference>
<dbReference type="Proteomes" id="UP000256970">
    <property type="component" value="Unassembled WGS sequence"/>
</dbReference>
<dbReference type="GO" id="GO:0009507">
    <property type="term" value="C:chloroplast"/>
    <property type="evidence" value="ECO:0007669"/>
    <property type="project" value="TreeGrafter"/>
</dbReference>
<evidence type="ECO:0000313" key="4">
    <source>
        <dbReference type="Proteomes" id="UP000256970"/>
    </source>
</evidence>
<dbReference type="PANTHER" id="PTHR47280:SF1">
    <property type="entry name" value="PHEOPHYTINASE, CHLOROPLASTIC"/>
    <property type="match status" value="1"/>
</dbReference>
<dbReference type="AlphaFoldDB" id="A0A383V9I0"/>
<proteinExistence type="predicted"/>
<sequence>MILRGRPGLAAQQHRGCSHDKPAVLVGQPATARRQRIAARSNTASEPTSTQQPVQPSSSERINPGVTTFDDDLQHQLEFYDWKWGSKISYVRAGRTGPPLLLVHGFGVGAYHFDRNIPELARNHKVYAIDLLGQGQSWPTQVQCQASGPLCYSADTWTEQLFHFIEEKIGQPVYIAGNSLGGFLACNLAAKHPDAVKGLVLLNATPFWSSRPPAGQEGLLWKLLPSTVPVPKVVKATIERYWWDKIRNPETIRGLLQLVYARPSTIDDSLLERIVQATQHPEALDAFTSIVLAPKTQLSFDEMLAAVSCPVCLAYGRDDPWVVPLWGQRLKRTLPQAQYLELAPAGHCPHHEAPTAINSIIGSWVSAVEAGRHQELELTQVGAATSYEEADGQVVTVSCLEGAPRNVFEKWDNAKWQLNKAWQQALQRAAGTRSSGATSA</sequence>
<feature type="region of interest" description="Disordered" evidence="1">
    <location>
        <begin position="1"/>
        <end position="65"/>
    </location>
</feature>
<accession>A0A383V9I0</accession>
<dbReference type="InterPro" id="IPR029058">
    <property type="entry name" value="AB_hydrolase_fold"/>
</dbReference>
<protein>
    <recommendedName>
        <fullName evidence="2">AB hydrolase-1 domain-containing protein</fullName>
    </recommendedName>
</protein>
<evidence type="ECO:0000313" key="3">
    <source>
        <dbReference type="EMBL" id="SZX61831.1"/>
    </source>
</evidence>
<dbReference type="GO" id="GO:0080124">
    <property type="term" value="F:pheophytinase activity"/>
    <property type="evidence" value="ECO:0007669"/>
    <property type="project" value="InterPro"/>
</dbReference>
<dbReference type="PRINTS" id="PR00111">
    <property type="entry name" value="ABHYDROLASE"/>
</dbReference>
<dbReference type="PANTHER" id="PTHR47280">
    <property type="entry name" value="PHEOPHYTINASE, CHLOROPLASTIC"/>
    <property type="match status" value="1"/>
</dbReference>
<organism evidence="3 4">
    <name type="scientific">Tetradesmus obliquus</name>
    <name type="common">Green alga</name>
    <name type="synonym">Acutodesmus obliquus</name>
    <dbReference type="NCBI Taxonomy" id="3088"/>
    <lineage>
        <taxon>Eukaryota</taxon>
        <taxon>Viridiplantae</taxon>
        <taxon>Chlorophyta</taxon>
        <taxon>core chlorophytes</taxon>
        <taxon>Chlorophyceae</taxon>
        <taxon>CS clade</taxon>
        <taxon>Sphaeropleales</taxon>
        <taxon>Scenedesmaceae</taxon>
        <taxon>Tetradesmus</taxon>
    </lineage>
</organism>